<evidence type="ECO:0000313" key="2">
    <source>
        <dbReference type="EMBL" id="MCL9771082.1"/>
    </source>
</evidence>
<evidence type="ECO:0000313" key="3">
    <source>
        <dbReference type="Proteomes" id="UP001203342"/>
    </source>
</evidence>
<proteinExistence type="predicted"/>
<dbReference type="Proteomes" id="UP001203342">
    <property type="component" value="Unassembled WGS sequence"/>
</dbReference>
<feature type="transmembrane region" description="Helical" evidence="1">
    <location>
        <begin position="118"/>
        <end position="139"/>
    </location>
</feature>
<keyword evidence="1" id="KW-1133">Transmembrane helix</keyword>
<evidence type="ECO:0000256" key="1">
    <source>
        <dbReference type="SAM" id="Phobius"/>
    </source>
</evidence>
<keyword evidence="3" id="KW-1185">Reference proteome</keyword>
<comment type="caution">
    <text evidence="2">The sequence shown here is derived from an EMBL/GenBank/DDBJ whole genome shotgun (WGS) entry which is preliminary data.</text>
</comment>
<name>A0ABT0TJC5_9FLAO</name>
<gene>
    <name evidence="2" type="ORF">NAT47_11715</name>
</gene>
<accession>A0ABT0TJC5</accession>
<evidence type="ECO:0008006" key="4">
    <source>
        <dbReference type="Google" id="ProtNLM"/>
    </source>
</evidence>
<reference evidence="2 3" key="1">
    <citation type="submission" date="2022-05" db="EMBL/GenBank/DDBJ databases">
        <title>Flavobacterium sp., isolated from activated sludge.</title>
        <authorList>
            <person name="Ran Q."/>
        </authorList>
    </citation>
    <scope>NUCLEOTIDE SEQUENCE [LARGE SCALE GENOMIC DNA]</scope>
    <source>
        <strain evidence="2 3">HXWNR69</strain>
    </source>
</reference>
<organism evidence="2 3">
    <name type="scientific">Flavobacterium fragile</name>
    <dbReference type="NCBI Taxonomy" id="2949085"/>
    <lineage>
        <taxon>Bacteria</taxon>
        <taxon>Pseudomonadati</taxon>
        <taxon>Bacteroidota</taxon>
        <taxon>Flavobacteriia</taxon>
        <taxon>Flavobacteriales</taxon>
        <taxon>Flavobacteriaceae</taxon>
        <taxon>Flavobacterium</taxon>
    </lineage>
</organism>
<keyword evidence="1" id="KW-0812">Transmembrane</keyword>
<feature type="transmembrane region" description="Helical" evidence="1">
    <location>
        <begin position="80"/>
        <end position="97"/>
    </location>
</feature>
<feature type="transmembrane region" description="Helical" evidence="1">
    <location>
        <begin position="37"/>
        <end position="60"/>
    </location>
</feature>
<feature type="transmembrane region" description="Helical" evidence="1">
    <location>
        <begin position="159"/>
        <end position="183"/>
    </location>
</feature>
<protein>
    <recommendedName>
        <fullName evidence="4">DUF4328 domain-containing protein</fullName>
    </recommendedName>
</protein>
<keyword evidence="1" id="KW-0472">Membrane</keyword>
<dbReference type="EMBL" id="JAMLJN010000012">
    <property type="protein sequence ID" value="MCL9771082.1"/>
    <property type="molecule type" value="Genomic_DNA"/>
</dbReference>
<dbReference type="RefSeq" id="WP_250582989.1">
    <property type="nucleotide sequence ID" value="NZ_JAMLJN010000012.1"/>
</dbReference>
<sequence>MDELELLKKDWKKQEGSFQQISEKEIYGMLHKGSSSIVKWILIISILEFIVLNGIGFFITDKEIENFQKLHPYLNIIEKFNYLILLGFIYLFYKNYQSICVLDSSKKLIKNIIKTRKIVNYYIYWNVFIGSFFGSFAFYDGFKEGYQKTNTNIEPLSDIGVLIIFIFSMLIVITLIFVFYKLLYGILLNRLNKNFNELKKIDY</sequence>